<dbReference type="PANTHER" id="PTHR13318:SF95">
    <property type="entry name" value="F-BOX PROTEIN YLR352W"/>
    <property type="match status" value="1"/>
</dbReference>
<sequence length="1325" mass="155099">MAEEKIKIFSSSQDFLFQLKNYSQNKIELEFESECTDNLEFIEQAGHSIGQLKHISEMSLMFKKNTNLKQEGWRFLFKGLEQLNQLKCLEVQVGEQCFLEDQGLNLLIYAYSSLVNLKKLSLIVENANFISSSCVKNVFDYLKHFPELVELKVQILEFQIDILENKMNIWSGIYSLQQVQSLDLSLNLSYNNEEDIDEFFLALLSLKNLTQLVLNLGYNQQEFDFIEKMTLHLSKYTQLKELSLGLNGKLNEQQEDLLIFTFFQKLTNLEKIDLSKCFGNFLLFSFPDRYYESLSYLPHLRDLKIELIPQSNQKKGSAMKRVNCLCNKQNLRSLQLLSSYTDLNDEQSLILYKALQNNKKMEYLNLQLRIIPNEHLSVQLIESLCCLQQLKQLEIQFAINSRSINSLNQIISAIGNIKSLQNLKMHLNFLDIPNLNQQQLVLSSLKNINLSSFEFQLDAVILGKEFQELGKMLQNQKQLQKLKIIIRFKQYQNFFFLDNQQQIQQQIQNHYQIESIEDFIEGIKSLQNLKELQYGINHSTNTQTLDPIFDSLSYLNNLEVFKLLEDKDYEDSQIVLLTKSLCNLKKLKQLKLQEIKSVEQEVLLCQIENISNLNTLQQLDFFNKIQNIDNMKIGVTKLFLNLSQLQSLQMAIQISQNNELLFEDIITGIGKLKQLQKLKIKFGQYQFTDTGSYHFSQACQGLENLIELMIDNIIIDDDMTQNGIKFLQEGFSKLQKLKIFDSDFYIPTVEFSQILKEFFTKKSLNELNIRVETKEKLNTKDDMEINQQIDQLIETKQNINHNLTKIFLDFEYCLKQQAFQIQKFYENLINLQNLNNLSIVHNWDISYDQNQQVDFTQIFKNLACGFQQFKKLQKLKIQLKNCYFDLEQIPIDNMKCLNNLKNLDLVLNFCSLYSEHKLFDSLKFLNQLQYLNICIDKHSKFGKNAAISLGKSLMHLKMVQKLILNLIEGCQIEQEGAAEIGTGLGYLKNLTFLNIYFMESCKINEIGAIKLGEGISKLLALRELYLTICSNNNITKKAGAFLASSLRNKKYLKKLNFVLLKENNEQGQEFLDEISKFFYESKHLKQSYLMVSFDEYPKYCPDQLKNFISELSGQDISLQISNRLPQIQTKMTIQSDEGQIKFIFSYDEKLTEYYPKIELELMQKIDKSKKIILNFEISDNNISSHKITSVKELIQQLQVQNLAIYLQFYQFSQIYLDEIIFQALKNKELLHFNLALRQEGVQEVQNEVLIQIGKRFSELNLLTLELIFSDSTYENLFTNKYALIFKELSHSKTLRAISIRSPYSNMNKLKRNMKYIQRLVTFSYI</sequence>
<evidence type="ECO:0000313" key="1">
    <source>
        <dbReference type="EMBL" id="EAR92233.2"/>
    </source>
</evidence>
<keyword evidence="2" id="KW-1185">Reference proteome</keyword>
<proteinExistence type="predicted"/>
<protein>
    <recommendedName>
        <fullName evidence="3">Kinase domain protein</fullName>
    </recommendedName>
</protein>
<organism evidence="1 2">
    <name type="scientific">Tetrahymena thermophila (strain SB210)</name>
    <dbReference type="NCBI Taxonomy" id="312017"/>
    <lineage>
        <taxon>Eukaryota</taxon>
        <taxon>Sar</taxon>
        <taxon>Alveolata</taxon>
        <taxon>Ciliophora</taxon>
        <taxon>Intramacronucleata</taxon>
        <taxon>Oligohymenophorea</taxon>
        <taxon>Hymenostomatida</taxon>
        <taxon>Tetrahymenina</taxon>
        <taxon>Tetrahymenidae</taxon>
        <taxon>Tetrahymena</taxon>
    </lineage>
</organism>
<dbReference type="InterPro" id="IPR032675">
    <property type="entry name" value="LRR_dom_sf"/>
</dbReference>
<dbReference type="KEGG" id="tet:TTHERM_01051820"/>
<gene>
    <name evidence="1" type="ORF">TTHERM_01051820</name>
</gene>
<dbReference type="EMBL" id="GG662759">
    <property type="protein sequence ID" value="EAR92233.2"/>
    <property type="molecule type" value="Genomic_DNA"/>
</dbReference>
<evidence type="ECO:0000313" key="2">
    <source>
        <dbReference type="Proteomes" id="UP000009168"/>
    </source>
</evidence>
<dbReference type="RefSeq" id="XP_001012478.2">
    <property type="nucleotide sequence ID" value="XM_001012478.2"/>
</dbReference>
<dbReference type="GO" id="GO:0031146">
    <property type="term" value="P:SCF-dependent proteasomal ubiquitin-dependent protein catabolic process"/>
    <property type="evidence" value="ECO:0007669"/>
    <property type="project" value="TreeGrafter"/>
</dbReference>
<dbReference type="SUPFAM" id="SSF52047">
    <property type="entry name" value="RNI-like"/>
    <property type="match status" value="3"/>
</dbReference>
<name>Q235P7_TETTS</name>
<dbReference type="Proteomes" id="UP000009168">
    <property type="component" value="Unassembled WGS sequence"/>
</dbReference>
<dbReference type="InParanoid" id="Q235P7"/>
<dbReference type="Gene3D" id="3.80.10.10">
    <property type="entry name" value="Ribonuclease Inhibitor"/>
    <property type="match status" value="4"/>
</dbReference>
<accession>Q235P7</accession>
<dbReference type="PANTHER" id="PTHR13318">
    <property type="entry name" value="PARTNER OF PAIRED, ISOFORM B-RELATED"/>
    <property type="match status" value="1"/>
</dbReference>
<reference evidence="2" key="1">
    <citation type="journal article" date="2006" name="PLoS Biol.">
        <title>Macronuclear genome sequence of the ciliate Tetrahymena thermophila, a model eukaryote.</title>
        <authorList>
            <person name="Eisen J.A."/>
            <person name="Coyne R.S."/>
            <person name="Wu M."/>
            <person name="Wu D."/>
            <person name="Thiagarajan M."/>
            <person name="Wortman J.R."/>
            <person name="Badger J.H."/>
            <person name="Ren Q."/>
            <person name="Amedeo P."/>
            <person name="Jones K.M."/>
            <person name="Tallon L.J."/>
            <person name="Delcher A.L."/>
            <person name="Salzberg S.L."/>
            <person name="Silva J.C."/>
            <person name="Haas B.J."/>
            <person name="Majoros W.H."/>
            <person name="Farzad M."/>
            <person name="Carlton J.M."/>
            <person name="Smith R.K. Jr."/>
            <person name="Garg J."/>
            <person name="Pearlman R.E."/>
            <person name="Karrer K.M."/>
            <person name="Sun L."/>
            <person name="Manning G."/>
            <person name="Elde N.C."/>
            <person name="Turkewitz A.P."/>
            <person name="Asai D.J."/>
            <person name="Wilkes D.E."/>
            <person name="Wang Y."/>
            <person name="Cai H."/>
            <person name="Collins K."/>
            <person name="Stewart B.A."/>
            <person name="Lee S.R."/>
            <person name="Wilamowska K."/>
            <person name="Weinberg Z."/>
            <person name="Ruzzo W.L."/>
            <person name="Wloga D."/>
            <person name="Gaertig J."/>
            <person name="Frankel J."/>
            <person name="Tsao C.-C."/>
            <person name="Gorovsky M.A."/>
            <person name="Keeling P.J."/>
            <person name="Waller R.F."/>
            <person name="Patron N.J."/>
            <person name="Cherry J.M."/>
            <person name="Stover N.A."/>
            <person name="Krieger C.J."/>
            <person name="del Toro C."/>
            <person name="Ryder H.F."/>
            <person name="Williamson S.C."/>
            <person name="Barbeau R.A."/>
            <person name="Hamilton E.P."/>
            <person name="Orias E."/>
        </authorList>
    </citation>
    <scope>NUCLEOTIDE SEQUENCE [LARGE SCALE GENOMIC DNA]</scope>
    <source>
        <strain evidence="2">SB210</strain>
    </source>
</reference>
<dbReference type="GeneID" id="7835628"/>
<dbReference type="HOGENOM" id="CLU_262186_0_0_1"/>
<dbReference type="GO" id="GO:0019005">
    <property type="term" value="C:SCF ubiquitin ligase complex"/>
    <property type="evidence" value="ECO:0007669"/>
    <property type="project" value="TreeGrafter"/>
</dbReference>
<evidence type="ECO:0008006" key="3">
    <source>
        <dbReference type="Google" id="ProtNLM"/>
    </source>
</evidence>